<keyword evidence="5" id="KW-1015">Disulfide bond</keyword>
<sequence length="1597" mass="180885">MAAAGGLALHQGRPTTKLSHPCLPWVAVCLLVLQWVAASPTTSSTTPTVTSTSARSFEDLFPNLDAPELHAIPRCATGIEDECFLPSLQPMHVLQPWGSLWPGLRSPMSGTEVVLPFISTARASVFIPVMTFSDSTASCILLHWDGVYINSHTKVQVPAIIHDSTKSSWTEEHTHILLKQGTFWCEAWVTRSVDRLVSNKVLVTLDNWLVLILTAHRYEAPGVTLQNSISDIRHTFAAPFNNYKYTIDPISVFKKELGTANVLAKYRFQVHIPGIIDSSSRVLELFQIYNQEYEKLYEAHGYLNSSSAALSTYCLNHTVKYNNGNHIKWPLTRVGKANPLNYRCEIYGNRLQPGHCRWNYTHGATIDFDPSRCKRFDYCPHNYISIADHICLSFTNPDSWEIGFNDIYKNGYERSILDSIDFHKKEMDGYSVYDTVKQFLGENMGYNQVWLPVKRLVPWGPLTFLGAGASDYPYYLYKGSKLFNISWAQHHPNPDKDCLALDIETDKLLTRPCENTLPFIGLLSMHGLKKIPDPNWKQSVPELIVNASCDPGWHSTGLKIHQDICYKMFLNVENSSWGKAKEFCERNNAQLPTPGVGFLDWVYRQYLYDQGVDDVWMSIEPLHQTNLGEENSGVDMINWKADTDYSLQFTSLTVDGWSREEGGTTKTNILCQKVPPVVLPVPIQVHSSEYTASKTVCVDISHEGRLNTDTDDLKCFMNGRLRDLKSGNSLDCLYKIEQVSQGSFYCQAWMMKPFQLVHFNILINRKPQTLTFAVSLSQETAYIPRLHDATFNTLVPQRVNSMPCVHSFIRKLKVELEKLKLSNVLINADNFFYSVDVSKKELSHNFLVEFEFIDNKAMLTEGNMFEMFEKIFATKENFSDCSIYSIKSTVGCVSEVTVDYGISIRNLTWPKKEASGVVLPEELCVTEGGEPVTRECVGDFLVGYQWKTPSGNCTEEPSNITKQLWEMNRNNSSSSPDAITTLSILTANGSLLKPVDIHLIATKFQNLTNKEIVTKNDLEKIVDTLNNVMEADDKVFESVQNRLNSSSILFEAFENITFKVKLSEGDENLKAIRKHISVECLDLEINSPIIGYMSMVEGQKEETVKQDSKVDFNGSDAAIIFPRNLTHIVATNSGKLAKMQTARKKLQLTFAVYRTSKLFQDHISFPNHSVNSHIIQATYNGQVVKDLKEPIKIFFRPNKQGNDSKCVYWDFTKNSGRGGWSNTGCWEGEPEGDLQVCFCNHLTCFAQLINYNDDELEGVHALALDIITIIGCCLSIVSLLLVFTTFLLFKKWRRSLSNKILVNLSLSVFCSIVIFLAGINQTWNVILCRSVAVALHYFILASFGWMLVEAVHQYLKFVKVVGTYIPRFMWKASVSAWGAPVLPIIVVLVYDSTLYDSGHSNSDAKICWMSSEGFMYAFLPPLVLTMTVNLIMFCLIIYGATCGRVRVTSTMSDKELVMSQLKMAICVFFLLGFTWIFGILAIWKGRLLFSYLFCIFNTLQGFFLFLFHVFRERSARRLWKEFLSVIEKKITSSEQINSQNINNSMQYKNNSNSVTFNQGREISINPRRSPNNQGPRGSVQSARTISSFLHSRASFNR</sequence>
<comment type="subcellular location">
    <subcellularLocation>
        <location evidence="1">Membrane</location>
        <topology evidence="1">Multi-pass membrane protein</topology>
    </subcellularLocation>
</comment>
<dbReference type="Pfam" id="PF01825">
    <property type="entry name" value="GPS"/>
    <property type="match status" value="1"/>
</dbReference>
<proteinExistence type="predicted"/>
<evidence type="ECO:0000256" key="6">
    <source>
        <dbReference type="SAM" id="Phobius"/>
    </source>
</evidence>
<dbReference type="InterPro" id="IPR046338">
    <property type="entry name" value="GAIN_dom_sf"/>
</dbReference>
<organism evidence="10 11">
    <name type="scientific">Homarus americanus</name>
    <name type="common">American lobster</name>
    <dbReference type="NCBI Taxonomy" id="6706"/>
    <lineage>
        <taxon>Eukaryota</taxon>
        <taxon>Metazoa</taxon>
        <taxon>Ecdysozoa</taxon>
        <taxon>Arthropoda</taxon>
        <taxon>Crustacea</taxon>
        <taxon>Multicrustacea</taxon>
        <taxon>Malacostraca</taxon>
        <taxon>Eumalacostraca</taxon>
        <taxon>Eucarida</taxon>
        <taxon>Decapoda</taxon>
        <taxon>Pleocyemata</taxon>
        <taxon>Astacidea</taxon>
        <taxon>Nephropoidea</taxon>
        <taxon>Nephropidae</taxon>
        <taxon>Homarus</taxon>
    </lineage>
</organism>
<keyword evidence="10" id="KW-0675">Receptor</keyword>
<dbReference type="InterPro" id="IPR057244">
    <property type="entry name" value="GAIN_B"/>
</dbReference>
<dbReference type="InterPro" id="IPR000832">
    <property type="entry name" value="GPCR_2_secretin-like"/>
</dbReference>
<dbReference type="SUPFAM" id="SSF81321">
    <property type="entry name" value="Family A G protein-coupled receptor-like"/>
    <property type="match status" value="1"/>
</dbReference>
<dbReference type="GO" id="GO:0016020">
    <property type="term" value="C:membrane"/>
    <property type="evidence" value="ECO:0007669"/>
    <property type="project" value="UniProtKB-SubCell"/>
</dbReference>
<dbReference type="PANTHER" id="PTHR47767:SF1">
    <property type="entry name" value="ADHESION G PROTEIN-COUPLED RECEPTOR G7"/>
    <property type="match status" value="1"/>
</dbReference>
<evidence type="ECO:0000259" key="9">
    <source>
        <dbReference type="PROSITE" id="PS50261"/>
    </source>
</evidence>
<evidence type="ECO:0000256" key="1">
    <source>
        <dbReference type="ARBA" id="ARBA00004141"/>
    </source>
</evidence>
<dbReference type="EMBL" id="JAHLQT010011563">
    <property type="protein sequence ID" value="KAG7172255.1"/>
    <property type="molecule type" value="Genomic_DNA"/>
</dbReference>
<evidence type="ECO:0000313" key="10">
    <source>
        <dbReference type="EMBL" id="KAG7172255.1"/>
    </source>
</evidence>
<feature type="transmembrane region" description="Helical" evidence="6">
    <location>
        <begin position="1331"/>
        <end position="1348"/>
    </location>
</feature>
<feature type="transmembrane region" description="Helical" evidence="6">
    <location>
        <begin position="1461"/>
        <end position="1483"/>
    </location>
</feature>
<evidence type="ECO:0000256" key="4">
    <source>
        <dbReference type="ARBA" id="ARBA00023136"/>
    </source>
</evidence>
<evidence type="ECO:0000256" key="3">
    <source>
        <dbReference type="ARBA" id="ARBA00022989"/>
    </source>
</evidence>
<protein>
    <submittedName>
        <fullName evidence="10">Adhesion G-protein coupled receptor G4-like</fullName>
    </submittedName>
</protein>
<dbReference type="Gene3D" id="1.20.1070.10">
    <property type="entry name" value="Rhodopsin 7-helix transmembrane proteins"/>
    <property type="match status" value="1"/>
</dbReference>
<feature type="domain" description="GAIN-B" evidence="8">
    <location>
        <begin position="1084"/>
        <end position="1255"/>
    </location>
</feature>
<evidence type="ECO:0000313" key="11">
    <source>
        <dbReference type="Proteomes" id="UP000747542"/>
    </source>
</evidence>
<name>A0A8J5N2W3_HOMAM</name>
<keyword evidence="4 6" id="KW-0472">Membrane</keyword>
<comment type="caution">
    <text evidence="10">The sequence shown here is derived from an EMBL/GenBank/DDBJ whole genome shotgun (WGS) entry which is preliminary data.</text>
</comment>
<dbReference type="Proteomes" id="UP000747542">
    <property type="component" value="Unassembled WGS sequence"/>
</dbReference>
<reference evidence="10" key="1">
    <citation type="journal article" date="2021" name="Sci. Adv.">
        <title>The American lobster genome reveals insights on longevity, neural, and immune adaptations.</title>
        <authorList>
            <person name="Polinski J.M."/>
            <person name="Zimin A.V."/>
            <person name="Clark K.F."/>
            <person name="Kohn A.B."/>
            <person name="Sadowski N."/>
            <person name="Timp W."/>
            <person name="Ptitsyn A."/>
            <person name="Khanna P."/>
            <person name="Romanova D.Y."/>
            <person name="Williams P."/>
            <person name="Greenwood S.J."/>
            <person name="Moroz L.L."/>
            <person name="Walt D.R."/>
            <person name="Bodnar A.G."/>
        </authorList>
    </citation>
    <scope>NUCLEOTIDE SEQUENCE</scope>
    <source>
        <strain evidence="10">GMGI-L3</strain>
    </source>
</reference>
<feature type="transmembrane region" description="Helical" evidence="6">
    <location>
        <begin position="1418"/>
        <end position="1440"/>
    </location>
</feature>
<keyword evidence="3 6" id="KW-1133">Transmembrane helix</keyword>
<evidence type="ECO:0000256" key="7">
    <source>
        <dbReference type="SAM" id="SignalP"/>
    </source>
</evidence>
<dbReference type="InterPro" id="IPR016187">
    <property type="entry name" value="CTDL_fold"/>
</dbReference>
<dbReference type="InterPro" id="IPR053066">
    <property type="entry name" value="ADGR_G7"/>
</dbReference>
<dbReference type="CDD" id="cd15040">
    <property type="entry name" value="7tmB2_Adhesion"/>
    <property type="match status" value="1"/>
</dbReference>
<dbReference type="PROSITE" id="PS50261">
    <property type="entry name" value="G_PROTEIN_RECEP_F2_4"/>
    <property type="match status" value="1"/>
</dbReference>
<dbReference type="GO" id="GO:0007166">
    <property type="term" value="P:cell surface receptor signaling pathway"/>
    <property type="evidence" value="ECO:0007669"/>
    <property type="project" value="InterPro"/>
</dbReference>
<evidence type="ECO:0000256" key="2">
    <source>
        <dbReference type="ARBA" id="ARBA00022692"/>
    </source>
</evidence>
<keyword evidence="7" id="KW-0732">Signal</keyword>
<dbReference type="SUPFAM" id="SSF56436">
    <property type="entry name" value="C-type lectin-like"/>
    <property type="match status" value="1"/>
</dbReference>
<gene>
    <name evidence="10" type="primary">Adgrg4-L</name>
    <name evidence="10" type="ORF">Hamer_G009610</name>
</gene>
<evidence type="ECO:0000256" key="5">
    <source>
        <dbReference type="ARBA" id="ARBA00023157"/>
    </source>
</evidence>
<feature type="transmembrane region" description="Helical" evidence="6">
    <location>
        <begin position="1368"/>
        <end position="1390"/>
    </location>
</feature>
<accession>A0A8J5N2W3</accession>
<dbReference type="PANTHER" id="PTHR47767">
    <property type="entry name" value="ADHESION G PROTEIN-COUPLED RECEPTOR G7"/>
    <property type="match status" value="1"/>
</dbReference>
<feature type="transmembrane region" description="Helical" evidence="6">
    <location>
        <begin position="1489"/>
        <end position="1510"/>
    </location>
</feature>
<dbReference type="InterPro" id="IPR017981">
    <property type="entry name" value="GPCR_2-like_7TM"/>
</dbReference>
<dbReference type="InterPro" id="IPR000203">
    <property type="entry name" value="GPS"/>
</dbReference>
<dbReference type="PROSITE" id="PS50221">
    <property type="entry name" value="GAIN_B"/>
    <property type="match status" value="1"/>
</dbReference>
<feature type="chain" id="PRO_5035212171" evidence="7">
    <location>
        <begin position="39"/>
        <end position="1597"/>
    </location>
</feature>
<feature type="signal peptide" evidence="7">
    <location>
        <begin position="1"/>
        <end position="38"/>
    </location>
</feature>
<dbReference type="PRINTS" id="PR00249">
    <property type="entry name" value="GPCRSECRETIN"/>
</dbReference>
<dbReference type="GO" id="GO:0004930">
    <property type="term" value="F:G protein-coupled receptor activity"/>
    <property type="evidence" value="ECO:0007669"/>
    <property type="project" value="InterPro"/>
</dbReference>
<evidence type="ECO:0000259" key="8">
    <source>
        <dbReference type="PROSITE" id="PS50221"/>
    </source>
</evidence>
<keyword evidence="2 6" id="KW-0812">Transmembrane</keyword>
<feature type="transmembrane region" description="Helical" evidence="6">
    <location>
        <begin position="1266"/>
        <end position="1289"/>
    </location>
</feature>
<feature type="domain" description="G-protein coupled receptors family 2 profile 2" evidence="9">
    <location>
        <begin position="1264"/>
        <end position="1512"/>
    </location>
</feature>
<dbReference type="Gene3D" id="2.60.220.50">
    <property type="match status" value="1"/>
</dbReference>
<keyword evidence="11" id="KW-1185">Reference proteome</keyword>
<feature type="transmembrane region" description="Helical" evidence="6">
    <location>
        <begin position="1301"/>
        <end position="1319"/>
    </location>
</feature>
<dbReference type="Pfam" id="PF00002">
    <property type="entry name" value="7tm_2"/>
    <property type="match status" value="1"/>
</dbReference>